<comment type="caution">
    <text evidence="2">The sequence shown here is derived from an EMBL/GenBank/DDBJ whole genome shotgun (WGS) entry which is preliminary data.</text>
</comment>
<keyword evidence="1" id="KW-0472">Membrane</keyword>
<keyword evidence="1" id="KW-0812">Transmembrane</keyword>
<feature type="transmembrane region" description="Helical" evidence="1">
    <location>
        <begin position="67"/>
        <end position="91"/>
    </location>
</feature>
<dbReference type="AlphaFoldDB" id="A0A645BQL7"/>
<feature type="transmembrane region" description="Helical" evidence="1">
    <location>
        <begin position="131"/>
        <end position="154"/>
    </location>
</feature>
<organism evidence="2">
    <name type="scientific">bioreactor metagenome</name>
    <dbReference type="NCBI Taxonomy" id="1076179"/>
    <lineage>
        <taxon>unclassified sequences</taxon>
        <taxon>metagenomes</taxon>
        <taxon>ecological metagenomes</taxon>
    </lineage>
</organism>
<evidence type="ECO:0000256" key="1">
    <source>
        <dbReference type="SAM" id="Phobius"/>
    </source>
</evidence>
<gene>
    <name evidence="2" type="ORF">SDC9_111010</name>
</gene>
<proteinExistence type="predicted"/>
<dbReference type="EMBL" id="VSSQ01019782">
    <property type="protein sequence ID" value="MPM64124.1"/>
    <property type="molecule type" value="Genomic_DNA"/>
</dbReference>
<protein>
    <submittedName>
        <fullName evidence="2">Uncharacterized protein</fullName>
    </submittedName>
</protein>
<accession>A0A645BQL7</accession>
<keyword evidence="1" id="KW-1133">Transmembrane helix</keyword>
<sequence>MFVSLRKLLTFLTFPLSYHSHSATSIAHRLELKAFRPFFPGARHTICHFGVLYRSKSAVRLKNKEATICGIAVTVAGTTAGGLSCFCSSAAAATMVAAVITTAVAVVAAALVITIAGGLSCFCSSVAAATMAATVVAAVITTAVVAVATTIAAAKGLKPRYSDEAHTRRRRANCPPPSRV</sequence>
<reference evidence="2" key="1">
    <citation type="submission" date="2019-08" db="EMBL/GenBank/DDBJ databases">
        <authorList>
            <person name="Kucharzyk K."/>
            <person name="Murdoch R.W."/>
            <person name="Higgins S."/>
            <person name="Loffler F."/>
        </authorList>
    </citation>
    <scope>NUCLEOTIDE SEQUENCE</scope>
</reference>
<evidence type="ECO:0000313" key="2">
    <source>
        <dbReference type="EMBL" id="MPM64124.1"/>
    </source>
</evidence>
<name>A0A645BQL7_9ZZZZ</name>
<feature type="transmembrane region" description="Helical" evidence="1">
    <location>
        <begin position="97"/>
        <end position="119"/>
    </location>
</feature>